<reference evidence="3" key="3">
    <citation type="submission" date="2014-01" db="EMBL/GenBank/DDBJ databases">
        <title>Evolution of pathogenesis and genome organization in the Tremellales.</title>
        <authorList>
            <person name="Cuomo C."/>
            <person name="Litvintseva A."/>
            <person name="Heitman J."/>
            <person name="Chen Y."/>
            <person name="Sun S."/>
            <person name="Springer D."/>
            <person name="Dromer F."/>
            <person name="Young S."/>
            <person name="Zeng Q."/>
            <person name="Chapman S."/>
            <person name="Gujja S."/>
            <person name="Saif S."/>
            <person name="Birren B."/>
        </authorList>
    </citation>
    <scope>NUCLEOTIDE SEQUENCE</scope>
    <source>
        <strain evidence="3">CBS 10118</strain>
    </source>
</reference>
<evidence type="ECO:0000313" key="5">
    <source>
        <dbReference type="Proteomes" id="UP000092730"/>
    </source>
</evidence>
<feature type="region of interest" description="Disordered" evidence="2">
    <location>
        <begin position="1"/>
        <end position="64"/>
    </location>
</feature>
<organism evidence="3">
    <name type="scientific">Kwoniella bestiolae CBS 10118</name>
    <dbReference type="NCBI Taxonomy" id="1296100"/>
    <lineage>
        <taxon>Eukaryota</taxon>
        <taxon>Fungi</taxon>
        <taxon>Dikarya</taxon>
        <taxon>Basidiomycota</taxon>
        <taxon>Agaricomycotina</taxon>
        <taxon>Tremellomycetes</taxon>
        <taxon>Tremellales</taxon>
        <taxon>Cryptococcaceae</taxon>
        <taxon>Kwoniella</taxon>
    </lineage>
</organism>
<name>A0A1B9GEQ3_9TREE</name>
<reference evidence="3" key="1">
    <citation type="submission" date="2013-07" db="EMBL/GenBank/DDBJ databases">
        <title>The Genome Sequence of Cryptococcus bestiolae CBS10118.</title>
        <authorList>
            <consortium name="The Broad Institute Genome Sequencing Platform"/>
            <person name="Cuomo C."/>
            <person name="Litvintseva A."/>
            <person name="Chen Y."/>
            <person name="Heitman J."/>
            <person name="Sun S."/>
            <person name="Springer D."/>
            <person name="Dromer F."/>
            <person name="Young S.K."/>
            <person name="Zeng Q."/>
            <person name="Gargeya S."/>
            <person name="Fitzgerald M."/>
            <person name="Abouelleil A."/>
            <person name="Alvarado L."/>
            <person name="Berlin A.M."/>
            <person name="Chapman S.B."/>
            <person name="Dewar J."/>
            <person name="Goldberg J."/>
            <person name="Griggs A."/>
            <person name="Gujja S."/>
            <person name="Hansen M."/>
            <person name="Howarth C."/>
            <person name="Imamovic A."/>
            <person name="Larimer J."/>
            <person name="McCowan C."/>
            <person name="Murphy C."/>
            <person name="Pearson M."/>
            <person name="Priest M."/>
            <person name="Roberts A."/>
            <person name="Saif S."/>
            <person name="Shea T."/>
            <person name="Sykes S."/>
            <person name="Wortman J."/>
            <person name="Nusbaum C."/>
            <person name="Birren B."/>
        </authorList>
    </citation>
    <scope>NUCLEOTIDE SEQUENCE [LARGE SCALE GENOMIC DNA]</scope>
    <source>
        <strain evidence="3">CBS 10118</strain>
    </source>
</reference>
<evidence type="ECO:0000313" key="3">
    <source>
        <dbReference type="EMBL" id="OCF29469.1"/>
    </source>
</evidence>
<feature type="compositionally biased region" description="Basic and acidic residues" evidence="2">
    <location>
        <begin position="194"/>
        <end position="222"/>
    </location>
</feature>
<keyword evidence="1" id="KW-0175">Coiled coil</keyword>
<dbReference type="RefSeq" id="XP_019050539.1">
    <property type="nucleotide sequence ID" value="XM_019187661.1"/>
</dbReference>
<dbReference type="EMBL" id="KI894018">
    <property type="protein sequence ID" value="OCF29469.1"/>
    <property type="molecule type" value="Genomic_DNA"/>
</dbReference>
<reference evidence="4" key="2">
    <citation type="submission" date="2013-07" db="EMBL/GenBank/DDBJ databases">
        <authorList>
            <consortium name="The Broad Institute Genome Sequencing Platform"/>
            <person name="Cuomo C."/>
            <person name="Litvintseva A."/>
            <person name="Chen Y."/>
            <person name="Heitman J."/>
            <person name="Sun S."/>
            <person name="Springer D."/>
            <person name="Dromer F."/>
            <person name="Young S.K."/>
            <person name="Zeng Q."/>
            <person name="Gargeya S."/>
            <person name="Fitzgerald M."/>
            <person name="Abouelleil A."/>
            <person name="Alvarado L."/>
            <person name="Berlin A.M."/>
            <person name="Chapman S.B."/>
            <person name="Dewar J."/>
            <person name="Goldberg J."/>
            <person name="Griggs A."/>
            <person name="Gujja S."/>
            <person name="Hansen M."/>
            <person name="Howarth C."/>
            <person name="Imamovic A."/>
            <person name="Larimer J."/>
            <person name="McCowan C."/>
            <person name="Murphy C."/>
            <person name="Pearson M."/>
            <person name="Priest M."/>
            <person name="Roberts A."/>
            <person name="Saif S."/>
            <person name="Shea T."/>
            <person name="Sykes S."/>
            <person name="Wortman J."/>
            <person name="Nusbaum C."/>
            <person name="Birren B."/>
        </authorList>
    </citation>
    <scope>NUCLEOTIDE SEQUENCE</scope>
    <source>
        <strain evidence="4">CBS 10118</strain>
    </source>
</reference>
<sequence>MDATAPPSKRHKAEPRPKSRLTASLVSGTRAEINGRHRISSSSSSSHEQPKVTSSIPLHTPPPAITLIKVIPPRDPSRTPTFEETNAEGKYAVYWMERAFRAKDTYNTLKRKTDVKVNELFREKAEEMSREKKGYEDQIAKSKMEMEEMKRCCKADKERLDRENTRLSEENRGLVGRNNILQAEKQKVEDEYKAHRYVANEDSKRARNRGEFKGKQGERDQSVRGIGGVR</sequence>
<dbReference type="VEuPathDB" id="FungiDB:I302_00974"/>
<feature type="coiled-coil region" evidence="1">
    <location>
        <begin position="118"/>
        <end position="177"/>
    </location>
</feature>
<dbReference type="KEGG" id="kbi:30205373"/>
<evidence type="ECO:0000256" key="2">
    <source>
        <dbReference type="SAM" id="MobiDB-lite"/>
    </source>
</evidence>
<evidence type="ECO:0000313" key="4">
    <source>
        <dbReference type="EMBL" id="WVW80304.1"/>
    </source>
</evidence>
<proteinExistence type="predicted"/>
<dbReference type="EMBL" id="CP144541">
    <property type="protein sequence ID" value="WVW80304.1"/>
    <property type="molecule type" value="Genomic_DNA"/>
</dbReference>
<dbReference type="Proteomes" id="UP000092730">
    <property type="component" value="Chromosome 1"/>
</dbReference>
<protein>
    <submittedName>
        <fullName evidence="3">Uncharacterized protein</fullName>
    </submittedName>
</protein>
<dbReference type="GeneID" id="30205373"/>
<keyword evidence="5" id="KW-1185">Reference proteome</keyword>
<reference evidence="4" key="4">
    <citation type="submission" date="2024-02" db="EMBL/GenBank/DDBJ databases">
        <title>Comparative genomics of Cryptococcus and Kwoniella reveals pathogenesis evolution and contrasting modes of karyotype evolution via chromosome fusion or intercentromeric recombination.</title>
        <authorList>
            <person name="Coelho M.A."/>
            <person name="David-Palma M."/>
            <person name="Shea T."/>
            <person name="Bowers K."/>
            <person name="McGinley-Smith S."/>
            <person name="Mohammad A.W."/>
            <person name="Gnirke A."/>
            <person name="Yurkov A.M."/>
            <person name="Nowrousian M."/>
            <person name="Sun S."/>
            <person name="Cuomo C.A."/>
            <person name="Heitman J."/>
        </authorList>
    </citation>
    <scope>NUCLEOTIDE SEQUENCE</scope>
    <source>
        <strain evidence="4">CBS 10118</strain>
    </source>
</reference>
<feature type="region of interest" description="Disordered" evidence="2">
    <location>
        <begin position="194"/>
        <end position="230"/>
    </location>
</feature>
<gene>
    <name evidence="3" type="ORF">I302_00974</name>
    <name evidence="4" type="ORF">I302_102282</name>
</gene>
<dbReference type="AlphaFoldDB" id="A0A1B9GEQ3"/>
<evidence type="ECO:0000256" key="1">
    <source>
        <dbReference type="SAM" id="Coils"/>
    </source>
</evidence>
<accession>A0A1B9GEQ3</accession>